<keyword evidence="1" id="KW-0479">Metal-binding</keyword>
<protein>
    <recommendedName>
        <fullName evidence="5">GRF-type domain-containing protein</fullName>
    </recommendedName>
</protein>
<evidence type="ECO:0000256" key="2">
    <source>
        <dbReference type="ARBA" id="ARBA00022771"/>
    </source>
</evidence>
<dbReference type="InParanoid" id="A0A0Q3MYE8"/>
<reference evidence="7" key="3">
    <citation type="submission" date="2018-08" db="UniProtKB">
        <authorList>
            <consortium name="EnsemblPlants"/>
        </authorList>
    </citation>
    <scope>IDENTIFICATION</scope>
    <source>
        <strain evidence="7">cv. Bd21</strain>
    </source>
</reference>
<gene>
    <name evidence="6" type="ORF">BRADI_2g47275v3</name>
</gene>
<dbReference type="InterPro" id="IPR010666">
    <property type="entry name" value="Znf_GRF"/>
</dbReference>
<reference evidence="6 7" key="1">
    <citation type="journal article" date="2010" name="Nature">
        <title>Genome sequencing and analysis of the model grass Brachypodium distachyon.</title>
        <authorList>
            <consortium name="International Brachypodium Initiative"/>
        </authorList>
    </citation>
    <scope>NUCLEOTIDE SEQUENCE [LARGE SCALE GENOMIC DNA]</scope>
    <source>
        <strain evidence="6 7">Bd21</strain>
    </source>
</reference>
<evidence type="ECO:0000256" key="1">
    <source>
        <dbReference type="ARBA" id="ARBA00022723"/>
    </source>
</evidence>
<keyword evidence="3" id="KW-0862">Zinc</keyword>
<dbReference type="EnsemblPlants" id="KQK09310">
    <property type="protein sequence ID" value="KQK09310"/>
    <property type="gene ID" value="BRADI_2g47275v3"/>
</dbReference>
<accession>A0A0Q3MYE8</accession>
<dbReference type="PANTHER" id="PTHR33680">
    <property type="entry name" value="OS07G0190500 PROTEIN"/>
    <property type="match status" value="1"/>
</dbReference>
<feature type="non-terminal residue" evidence="6">
    <location>
        <position position="94"/>
    </location>
</feature>
<dbReference type="EMBL" id="CM000881">
    <property type="protein sequence ID" value="KQK09310.1"/>
    <property type="molecule type" value="Genomic_DNA"/>
</dbReference>
<evidence type="ECO:0000313" key="7">
    <source>
        <dbReference type="EnsemblPlants" id="KQK09310"/>
    </source>
</evidence>
<evidence type="ECO:0000259" key="5">
    <source>
        <dbReference type="PROSITE" id="PS51999"/>
    </source>
</evidence>
<organism evidence="6">
    <name type="scientific">Brachypodium distachyon</name>
    <name type="common">Purple false brome</name>
    <name type="synonym">Trachynia distachya</name>
    <dbReference type="NCBI Taxonomy" id="15368"/>
    <lineage>
        <taxon>Eukaryota</taxon>
        <taxon>Viridiplantae</taxon>
        <taxon>Streptophyta</taxon>
        <taxon>Embryophyta</taxon>
        <taxon>Tracheophyta</taxon>
        <taxon>Spermatophyta</taxon>
        <taxon>Magnoliopsida</taxon>
        <taxon>Liliopsida</taxon>
        <taxon>Poales</taxon>
        <taxon>Poaceae</taxon>
        <taxon>BOP clade</taxon>
        <taxon>Pooideae</taxon>
        <taxon>Stipodae</taxon>
        <taxon>Brachypodieae</taxon>
        <taxon>Brachypodium</taxon>
    </lineage>
</organism>
<evidence type="ECO:0000256" key="3">
    <source>
        <dbReference type="ARBA" id="ARBA00022833"/>
    </source>
</evidence>
<dbReference type="PANTHER" id="PTHR33680:SF7">
    <property type="entry name" value="OS02G0474200 PROTEIN"/>
    <property type="match status" value="1"/>
</dbReference>
<dbReference type="AlphaFoldDB" id="A0A0Q3MYE8"/>
<dbReference type="GO" id="GO:0008270">
    <property type="term" value="F:zinc ion binding"/>
    <property type="evidence" value="ECO:0007669"/>
    <property type="project" value="UniProtKB-KW"/>
</dbReference>
<keyword evidence="2 4" id="KW-0863">Zinc-finger</keyword>
<evidence type="ECO:0000313" key="6">
    <source>
        <dbReference type="EMBL" id="KQK09310.1"/>
    </source>
</evidence>
<dbReference type="OrthoDB" id="691816at2759"/>
<evidence type="ECO:0000313" key="8">
    <source>
        <dbReference type="Proteomes" id="UP000008810"/>
    </source>
</evidence>
<dbReference type="Gramene" id="KQK09310">
    <property type="protein sequence ID" value="KQK09310"/>
    <property type="gene ID" value="BRADI_2g47275v3"/>
</dbReference>
<reference evidence="6" key="2">
    <citation type="submission" date="2017-06" db="EMBL/GenBank/DDBJ databases">
        <title>WGS assembly of Brachypodium distachyon.</title>
        <authorList>
            <consortium name="The International Brachypodium Initiative"/>
            <person name="Lucas S."/>
            <person name="Harmon-Smith M."/>
            <person name="Lail K."/>
            <person name="Tice H."/>
            <person name="Grimwood J."/>
            <person name="Bruce D."/>
            <person name="Barry K."/>
            <person name="Shu S."/>
            <person name="Lindquist E."/>
            <person name="Wang M."/>
            <person name="Pitluck S."/>
            <person name="Vogel J.P."/>
            <person name="Garvin D.F."/>
            <person name="Mockler T.C."/>
            <person name="Schmutz J."/>
            <person name="Rokhsar D."/>
            <person name="Bevan M.W."/>
        </authorList>
    </citation>
    <scope>NUCLEOTIDE SEQUENCE</scope>
    <source>
        <strain evidence="6">Bd21</strain>
    </source>
</reference>
<dbReference type="Proteomes" id="UP000008810">
    <property type="component" value="Chromosome 2"/>
</dbReference>
<evidence type="ECO:0000256" key="4">
    <source>
        <dbReference type="PROSITE-ProRule" id="PRU01343"/>
    </source>
</evidence>
<feature type="domain" description="GRF-type" evidence="5">
    <location>
        <begin position="25"/>
        <end position="69"/>
    </location>
</feature>
<dbReference type="PROSITE" id="PS51999">
    <property type="entry name" value="ZF_GRF"/>
    <property type="match status" value="1"/>
</dbReference>
<name>A0A0Q3MYE8_BRADI</name>
<sequence>MATGSTSSSYRVPTRCLPIIKCPCCVVRDVKKYTTNTDLHGNKGRDFYKCPNHKAGKGGCDFWKWGDEYEAYLFLHGILPNLESDNYVESKMGM</sequence>
<keyword evidence="8" id="KW-1185">Reference proteome</keyword>
<proteinExistence type="predicted"/>